<keyword evidence="2" id="KW-1185">Reference proteome</keyword>
<sequence>MNQDAGLMQQLKMNNPRLAAIIEVATVNEEEVATRLPESAAAQAVANGDINYGGVVVVAPAAAPVAPVAPLVLPADPEEDPEEGSV</sequence>
<evidence type="ECO:0000313" key="1">
    <source>
        <dbReference type="EMBL" id="KIJ88462.1"/>
    </source>
</evidence>
<feature type="non-terminal residue" evidence="1">
    <location>
        <position position="86"/>
    </location>
</feature>
<organism evidence="1 2">
    <name type="scientific">Rickettsia asembonensis</name>
    <dbReference type="NCBI Taxonomy" id="1068590"/>
    <lineage>
        <taxon>Bacteria</taxon>
        <taxon>Pseudomonadati</taxon>
        <taxon>Pseudomonadota</taxon>
        <taxon>Alphaproteobacteria</taxon>
        <taxon>Rickettsiales</taxon>
        <taxon>Rickettsiaceae</taxon>
        <taxon>Rickettsieae</taxon>
        <taxon>Rickettsia</taxon>
        <taxon>spotted fever group</taxon>
    </lineage>
</organism>
<gene>
    <name evidence="1" type="ORF">SB78_05650</name>
</gene>
<reference evidence="1 2" key="1">
    <citation type="submission" date="2014-12" db="EMBL/GenBank/DDBJ databases">
        <title>Whole genome sequence of Candidatus Rickettsia asemboensis strain NMRCii isolated from cat fleas in west Kenya.</title>
        <authorList>
            <person name="Jima D."/>
            <person name="Luce-Fedrow A."/>
            <person name="Yang Y."/>
            <person name="Maina A.N."/>
            <person name="Snesrud E.C."/>
            <person name="Jarman R.G."/>
            <person name="Richards A.L."/>
            <person name="Hang J."/>
        </authorList>
    </citation>
    <scope>NUCLEOTIDE SEQUENCE [LARGE SCALE GENOMIC DNA]</scope>
    <source>
        <strain evidence="1 2">NMRCii</strain>
    </source>
</reference>
<accession>A0A0C2LYM3</accession>
<dbReference type="EMBL" id="JWSW01000067">
    <property type="protein sequence ID" value="KIJ88462.1"/>
    <property type="molecule type" value="Genomic_DNA"/>
</dbReference>
<dbReference type="AlphaFoldDB" id="A0A0C2LYM3"/>
<dbReference type="Proteomes" id="UP000031952">
    <property type="component" value="Unassembled WGS sequence"/>
</dbReference>
<name>A0A0C2LYM3_9RICK</name>
<protein>
    <submittedName>
        <fullName evidence="1">Cell surface protein</fullName>
    </submittedName>
</protein>
<comment type="caution">
    <text evidence="1">The sequence shown here is derived from an EMBL/GenBank/DDBJ whole genome shotgun (WGS) entry which is preliminary data.</text>
</comment>
<proteinExistence type="predicted"/>
<evidence type="ECO:0000313" key="2">
    <source>
        <dbReference type="Proteomes" id="UP000031952"/>
    </source>
</evidence>